<dbReference type="EMBL" id="CAUJNA010003765">
    <property type="protein sequence ID" value="CAJ1409374.1"/>
    <property type="molecule type" value="Genomic_DNA"/>
</dbReference>
<reference evidence="16" key="1">
    <citation type="submission" date="2023-08" db="EMBL/GenBank/DDBJ databases">
        <authorList>
            <person name="Chen Y."/>
            <person name="Shah S."/>
            <person name="Dougan E. K."/>
            <person name="Thang M."/>
            <person name="Chan C."/>
        </authorList>
    </citation>
    <scope>NUCLEOTIDE SEQUENCE</scope>
</reference>
<dbReference type="InterPro" id="IPR036291">
    <property type="entry name" value="NAD(P)-bd_dom_sf"/>
</dbReference>
<dbReference type="Gene3D" id="3.40.50.11850">
    <property type="entry name" value="Diphthamide synthesis DPH1/DPH2 domain 2"/>
    <property type="match status" value="1"/>
</dbReference>
<keyword evidence="6" id="KW-0808">Transferase</keyword>
<dbReference type="FunFam" id="3.40.50.11860:FF:000002">
    <property type="entry name" value="2-(3-amino-3-carboxypropyl)histidine synthase subunit 1"/>
    <property type="match status" value="1"/>
</dbReference>
<accession>A0AA36JQP2</accession>
<organism evidence="16 17">
    <name type="scientific">Effrenium voratum</name>
    <dbReference type="NCBI Taxonomy" id="2562239"/>
    <lineage>
        <taxon>Eukaryota</taxon>
        <taxon>Sar</taxon>
        <taxon>Alveolata</taxon>
        <taxon>Dinophyceae</taxon>
        <taxon>Suessiales</taxon>
        <taxon>Symbiodiniaceae</taxon>
        <taxon>Effrenium</taxon>
    </lineage>
</organism>
<evidence type="ECO:0000256" key="7">
    <source>
        <dbReference type="ARBA" id="ARBA00022691"/>
    </source>
</evidence>
<dbReference type="GO" id="GO:0017183">
    <property type="term" value="P:protein histidyl modification to diphthamide"/>
    <property type="evidence" value="ECO:0007669"/>
    <property type="project" value="InterPro"/>
</dbReference>
<feature type="compositionally biased region" description="Polar residues" evidence="15">
    <location>
        <begin position="14"/>
        <end position="26"/>
    </location>
</feature>
<evidence type="ECO:0000256" key="13">
    <source>
        <dbReference type="ARBA" id="ARBA00032789"/>
    </source>
</evidence>
<comment type="pathway">
    <text evidence="2">Protein modification; peptidyl-diphthamide biosynthesis.</text>
</comment>
<keyword evidence="9" id="KW-0408">Iron</keyword>
<dbReference type="Gene3D" id="3.40.50.11840">
    <property type="entry name" value="Diphthamide synthesis DPH1/DPH2 domain 1"/>
    <property type="match status" value="1"/>
</dbReference>
<dbReference type="InterPro" id="IPR016435">
    <property type="entry name" value="DPH1/DPH2"/>
</dbReference>
<evidence type="ECO:0000256" key="8">
    <source>
        <dbReference type="ARBA" id="ARBA00022723"/>
    </source>
</evidence>
<dbReference type="InterPro" id="IPR042263">
    <property type="entry name" value="DPH1/DPH2_1"/>
</dbReference>
<evidence type="ECO:0000256" key="1">
    <source>
        <dbReference type="ARBA" id="ARBA00001966"/>
    </source>
</evidence>
<comment type="catalytic activity">
    <reaction evidence="14">
        <text>L-histidyl-[translation elongation factor 2] + S-adenosyl-L-methionine = 2-[(3S)-amino-3-carboxypropyl]-L-histidyl-[translation elongation factor 2] + S-methyl-5'-thioadenosine + H(+)</text>
        <dbReference type="Rhea" id="RHEA:36783"/>
        <dbReference type="Rhea" id="RHEA-COMP:9748"/>
        <dbReference type="Rhea" id="RHEA-COMP:9749"/>
        <dbReference type="ChEBI" id="CHEBI:15378"/>
        <dbReference type="ChEBI" id="CHEBI:17509"/>
        <dbReference type="ChEBI" id="CHEBI:29979"/>
        <dbReference type="ChEBI" id="CHEBI:59789"/>
        <dbReference type="ChEBI" id="CHEBI:73995"/>
        <dbReference type="EC" id="2.5.1.108"/>
    </reaction>
</comment>
<dbReference type="SUPFAM" id="SSF51735">
    <property type="entry name" value="NAD(P)-binding Rossmann-fold domains"/>
    <property type="match status" value="1"/>
</dbReference>
<dbReference type="GO" id="GO:0046872">
    <property type="term" value="F:metal ion binding"/>
    <property type="evidence" value="ECO:0007669"/>
    <property type="project" value="UniProtKB-KW"/>
</dbReference>
<dbReference type="SFLD" id="SFLDS00032">
    <property type="entry name" value="Radical_SAM_3-amino-3-carboxyp"/>
    <property type="match status" value="1"/>
</dbReference>
<dbReference type="NCBIfam" id="TIGR00322">
    <property type="entry name" value="diphth2_R"/>
    <property type="match status" value="1"/>
</dbReference>
<name>A0AA36JQP2_9DINO</name>
<proteinExistence type="inferred from homology"/>
<feature type="region of interest" description="Disordered" evidence="15">
    <location>
        <begin position="1"/>
        <end position="67"/>
    </location>
</feature>
<keyword evidence="8" id="KW-0479">Metal-binding</keyword>
<dbReference type="Proteomes" id="UP001178507">
    <property type="component" value="Unassembled WGS sequence"/>
</dbReference>
<protein>
    <recommendedName>
        <fullName evidence="5">2-(3-amino-3-carboxypropyl)histidine synthase subunit 1</fullName>
        <ecNumber evidence="4">2.5.1.108</ecNumber>
    </recommendedName>
    <alternativeName>
        <fullName evidence="12">Diphthamide biosynthesis protein 1</fullName>
    </alternativeName>
    <alternativeName>
        <fullName evidence="13">Diphtheria toxin resistance protein 1</fullName>
    </alternativeName>
    <alternativeName>
        <fullName evidence="11">S-adenosyl-L-methionine:L-histidine 3-amino-3-carboxypropyltransferase 1</fullName>
    </alternativeName>
</protein>
<evidence type="ECO:0000313" key="17">
    <source>
        <dbReference type="Proteomes" id="UP001178507"/>
    </source>
</evidence>
<keyword evidence="7" id="KW-0949">S-adenosyl-L-methionine</keyword>
<evidence type="ECO:0000256" key="4">
    <source>
        <dbReference type="ARBA" id="ARBA00012221"/>
    </source>
</evidence>
<dbReference type="Gene3D" id="3.40.50.720">
    <property type="entry name" value="NAD(P)-binding Rossmann-like Domain"/>
    <property type="match status" value="1"/>
</dbReference>
<dbReference type="PANTHER" id="PTHR10762:SF1">
    <property type="entry name" value="2-(3-AMINO-3-CARBOXYPROPYL)HISTIDINE SYNTHASE SUBUNIT 1"/>
    <property type="match status" value="1"/>
</dbReference>
<dbReference type="InterPro" id="IPR002347">
    <property type="entry name" value="SDR_fam"/>
</dbReference>
<keyword evidence="17" id="KW-1185">Reference proteome</keyword>
<dbReference type="PANTHER" id="PTHR10762">
    <property type="entry name" value="DIPHTHAMIDE BIOSYNTHESIS PROTEIN"/>
    <property type="match status" value="1"/>
</dbReference>
<comment type="cofactor">
    <cofactor evidence="1">
        <name>[4Fe-4S] cluster</name>
        <dbReference type="ChEBI" id="CHEBI:49883"/>
    </cofactor>
</comment>
<comment type="caution">
    <text evidence="16">The sequence shown here is derived from an EMBL/GenBank/DDBJ whole genome shotgun (WGS) entry which is preliminary data.</text>
</comment>
<dbReference type="FunFam" id="3.40.50.11840:FF:000001">
    <property type="entry name" value="2-(3-amino-3-carboxypropyl)histidine synthase subunit 1"/>
    <property type="match status" value="1"/>
</dbReference>
<dbReference type="EC" id="2.5.1.108" evidence="4"/>
<dbReference type="Pfam" id="PF01866">
    <property type="entry name" value="Diphthamide_syn"/>
    <property type="match status" value="1"/>
</dbReference>
<evidence type="ECO:0000256" key="14">
    <source>
        <dbReference type="ARBA" id="ARBA00048403"/>
    </source>
</evidence>
<evidence type="ECO:0000313" key="16">
    <source>
        <dbReference type="EMBL" id="CAJ1409374.1"/>
    </source>
</evidence>
<evidence type="ECO:0000256" key="15">
    <source>
        <dbReference type="SAM" id="MobiDB-lite"/>
    </source>
</evidence>
<evidence type="ECO:0000256" key="12">
    <source>
        <dbReference type="ARBA" id="ARBA00032574"/>
    </source>
</evidence>
<evidence type="ECO:0000256" key="3">
    <source>
        <dbReference type="ARBA" id="ARBA00010173"/>
    </source>
</evidence>
<dbReference type="GO" id="GO:0090560">
    <property type="term" value="F:2-(3-amino-3-carboxypropyl)histidine synthase activity"/>
    <property type="evidence" value="ECO:0007669"/>
    <property type="project" value="UniProtKB-EC"/>
</dbReference>
<evidence type="ECO:0000256" key="2">
    <source>
        <dbReference type="ARBA" id="ARBA00005156"/>
    </source>
</evidence>
<keyword evidence="10" id="KW-0411">Iron-sulfur</keyword>
<evidence type="ECO:0000256" key="10">
    <source>
        <dbReference type="ARBA" id="ARBA00023014"/>
    </source>
</evidence>
<dbReference type="GO" id="GO:0051536">
    <property type="term" value="F:iron-sulfur cluster binding"/>
    <property type="evidence" value="ECO:0007669"/>
    <property type="project" value="UniProtKB-KW"/>
</dbReference>
<dbReference type="AlphaFoldDB" id="A0AA36JQP2"/>
<sequence>MQGEVWELLAGSAEQKSPVSLSTSPGLQEARAAEKAPAAAAESARPAERPADSAESAKTAEPAKAAPFRSRASVSRVIPAEITQDAGLNAAIAAGLPRTHDFEIHRSIWKLRRAGARHVGLQLPEGLQGWATALADILCNFAPSVQTATIFGDVTFGACCIDDLGASALGVDFLIHYGHSCIVPTDQTTVTTLYIHVEVEVNVDHLVDTVLHNFSPEKRLAFMSSVQFSSGMMQAVERLRKEEDGARPSAPQVKPLGVGETLGCTSPHAGDVDAVIFVCDGRFHLESAMIQNPHLRGNFFRYDPACLTLTREGFAHAELHKSRKAAIAAAKDAKSVGLVLGTLGRQGSVGVLEEIERLLERLDVTYFTILLSEISPERLALMPNVDAWVQVACPRLSMDWGRANRIPGIGYEIARGLARRLPEGSTVVITARSPEMGKQAVETLAVEMGDRAKIQFHQLDIGDAKSVEALAQYASSLGGIDVLVNNAGLAFPMNDPTPFPEQARQTVNVNYYGTKRMLTILRPHLKPKSRSVGVSSATGQLGSSWSDALKQRLLSETLSLQELDAIAEEFVAAAADGRHQELGFPGSAYGTSKALMTQLHRVLANTSSPPALLCSVCPGLCRTYMATGRGTFMSNVLWLASFVVGNSAEGGADTPLYLCTELPEAEWPSVHGRFLQNRQVKNY</sequence>
<dbReference type="PRINTS" id="PR00081">
    <property type="entry name" value="GDHRDH"/>
</dbReference>
<dbReference type="InterPro" id="IPR042264">
    <property type="entry name" value="DPH1/DPH2_2"/>
</dbReference>
<evidence type="ECO:0000256" key="11">
    <source>
        <dbReference type="ARBA" id="ARBA00031690"/>
    </source>
</evidence>
<feature type="compositionally biased region" description="Low complexity" evidence="15">
    <location>
        <begin position="35"/>
        <end position="44"/>
    </location>
</feature>
<dbReference type="InterPro" id="IPR042265">
    <property type="entry name" value="DPH1/DPH2_3"/>
</dbReference>
<evidence type="ECO:0000256" key="6">
    <source>
        <dbReference type="ARBA" id="ARBA00022679"/>
    </source>
</evidence>
<gene>
    <name evidence="16" type="ORF">EVOR1521_LOCUS30487</name>
</gene>
<comment type="similarity">
    <text evidence="3">Belongs to the DPH1/DPH2 family. DPH1 subfamily.</text>
</comment>
<dbReference type="Gene3D" id="3.40.50.11860">
    <property type="entry name" value="Diphthamide synthesis DPH1/DPH2 domain 3"/>
    <property type="match status" value="1"/>
</dbReference>
<evidence type="ECO:0000256" key="5">
    <source>
        <dbReference type="ARBA" id="ARBA00021915"/>
    </source>
</evidence>
<evidence type="ECO:0000256" key="9">
    <source>
        <dbReference type="ARBA" id="ARBA00023004"/>
    </source>
</evidence>
<dbReference type="Pfam" id="PF13561">
    <property type="entry name" value="adh_short_C2"/>
    <property type="match status" value="1"/>
</dbReference>